<evidence type="ECO:0000313" key="1">
    <source>
        <dbReference type="EMBL" id="SDK58529.1"/>
    </source>
</evidence>
<proteinExistence type="predicted"/>
<dbReference type="EMBL" id="FNGA01000001">
    <property type="protein sequence ID" value="SDK58529.1"/>
    <property type="molecule type" value="Genomic_DNA"/>
</dbReference>
<reference evidence="2" key="1">
    <citation type="submission" date="2016-10" db="EMBL/GenBank/DDBJ databases">
        <authorList>
            <person name="Varghese N."/>
            <person name="Submissions S."/>
        </authorList>
    </citation>
    <scope>NUCLEOTIDE SEQUENCE [LARGE SCALE GENOMIC DNA]</scope>
    <source>
        <strain evidence="2">DSM 16995</strain>
    </source>
</reference>
<evidence type="ECO:0000313" key="2">
    <source>
        <dbReference type="Proteomes" id="UP000199053"/>
    </source>
</evidence>
<dbReference type="Proteomes" id="UP000199053">
    <property type="component" value="Unassembled WGS sequence"/>
</dbReference>
<dbReference type="RefSeq" id="WP_139167326.1">
    <property type="nucleotide sequence ID" value="NZ_FNGA01000001.1"/>
</dbReference>
<organism evidence="1 2">
    <name type="scientific">Maridesulfovibrio ferrireducens</name>
    <dbReference type="NCBI Taxonomy" id="246191"/>
    <lineage>
        <taxon>Bacteria</taxon>
        <taxon>Pseudomonadati</taxon>
        <taxon>Thermodesulfobacteriota</taxon>
        <taxon>Desulfovibrionia</taxon>
        <taxon>Desulfovibrionales</taxon>
        <taxon>Desulfovibrionaceae</taxon>
        <taxon>Maridesulfovibrio</taxon>
    </lineage>
</organism>
<protein>
    <submittedName>
        <fullName evidence="1">Uncharacterized protein</fullName>
    </submittedName>
</protein>
<name>A0A1G9D3P7_9BACT</name>
<sequence>MKKNITIIVAFLLGVGVATLVLSGQIQNRYKMGLNAGHLNGEFEVINFMKKNVQNDSSKEITKSGKYLDFKDGRISIVEIDGVETIVIE</sequence>
<keyword evidence="2" id="KW-1185">Reference proteome</keyword>
<dbReference type="AlphaFoldDB" id="A0A1G9D3P7"/>
<gene>
    <name evidence="1" type="ORF">SAMN05660337_0897</name>
</gene>
<accession>A0A1G9D3P7</accession>